<keyword evidence="5" id="KW-0443">Lipid metabolism</keyword>
<dbReference type="KEGG" id="bomb:GT348_05965"/>
<protein>
    <submittedName>
        <fullName evidence="6">Methyltransferase domain-containing protein</fullName>
    </submittedName>
</protein>
<dbReference type="Pfam" id="PF02353">
    <property type="entry name" value="CMAS"/>
    <property type="match status" value="1"/>
</dbReference>
<keyword evidence="3 6" id="KW-0808">Transferase</keyword>
<dbReference type="PANTHER" id="PTHR43667">
    <property type="entry name" value="CYCLOPROPANE-FATTY-ACYL-PHOSPHOLIPID SYNTHASE"/>
    <property type="match status" value="1"/>
</dbReference>
<evidence type="ECO:0000256" key="1">
    <source>
        <dbReference type="ARBA" id="ARBA00010815"/>
    </source>
</evidence>
<comment type="similarity">
    <text evidence="1">Belongs to the CFA/CMAS family.</text>
</comment>
<evidence type="ECO:0000313" key="6">
    <source>
        <dbReference type="EMBL" id="QHI95851.1"/>
    </source>
</evidence>
<keyword evidence="7" id="KW-1185">Reference proteome</keyword>
<dbReference type="PIRSF" id="PIRSF003085">
    <property type="entry name" value="CMAS"/>
    <property type="match status" value="1"/>
</dbReference>
<evidence type="ECO:0000256" key="4">
    <source>
        <dbReference type="ARBA" id="ARBA00022691"/>
    </source>
</evidence>
<dbReference type="InterPro" id="IPR029063">
    <property type="entry name" value="SAM-dependent_MTases_sf"/>
</dbReference>
<proteinExistence type="inferred from homology"/>
<keyword evidence="4" id="KW-0949">S-adenosyl-L-methionine</keyword>
<accession>A0A6P1NLW1</accession>
<dbReference type="SUPFAM" id="SSF53335">
    <property type="entry name" value="S-adenosyl-L-methionine-dependent methyltransferases"/>
    <property type="match status" value="1"/>
</dbReference>
<dbReference type="RefSeq" id="WP_160618926.1">
    <property type="nucleotide sequence ID" value="NZ_CP047652.1"/>
</dbReference>
<dbReference type="Proteomes" id="UP000463975">
    <property type="component" value="Chromosome"/>
</dbReference>
<evidence type="ECO:0000313" key="7">
    <source>
        <dbReference type="Proteomes" id="UP000463975"/>
    </source>
</evidence>
<evidence type="ECO:0000256" key="2">
    <source>
        <dbReference type="ARBA" id="ARBA00022603"/>
    </source>
</evidence>
<evidence type="ECO:0000256" key="3">
    <source>
        <dbReference type="ARBA" id="ARBA00022679"/>
    </source>
</evidence>
<dbReference type="Gene3D" id="3.40.50.150">
    <property type="entry name" value="Vaccinia Virus protein VP39"/>
    <property type="match status" value="1"/>
</dbReference>
<name>A0A6P1NLW1_9PROT</name>
<sequence length="407" mass="47086">MRRVLDILLKNFIQIGTLTVTFSDGSTRRYQGAHRGGEAALEITTLKTEYALALNPGLSFGEEYMEGHIIPKNCTLKTLLHLLMQNMENHSLLGEEINARFRQVARVMRPLNSLKRSRFNVAHHYDLSGELYALFLDKDLQYSCAYFEREDMSLEDAQEAKKRHIASKLRLNRPGLEVLDIGCGWGGMALTLAKDYGAKVLGITLSVEQLNVARRRAKEANLEHLVRFELLDYRNLYRKFDRIVSIGMFEHVGVKQYETFFNSIRHCLKHDGVALIHSIGRMDGPGTTNPWIAKYIFPGGYSPALSEVFASIEQTGLWVTDCEILRLHYALTLEQWHKRFSEHREEIRALYDDRFIRMFELYLLASEQAFRLQGHMNFQLQLTPSIEAVPLTRDYMFKEESSKKERQ</sequence>
<dbReference type="CDD" id="cd02440">
    <property type="entry name" value="AdoMet_MTases"/>
    <property type="match status" value="1"/>
</dbReference>
<organism evidence="6 7">
    <name type="scientific">Aristophania vespae</name>
    <dbReference type="NCBI Taxonomy" id="2697033"/>
    <lineage>
        <taxon>Bacteria</taxon>
        <taxon>Pseudomonadati</taxon>
        <taxon>Pseudomonadota</taxon>
        <taxon>Alphaproteobacteria</taxon>
        <taxon>Acetobacterales</taxon>
        <taxon>Acetobacteraceae</taxon>
        <taxon>Aristophania</taxon>
    </lineage>
</organism>
<dbReference type="EMBL" id="CP047652">
    <property type="protein sequence ID" value="QHI95851.1"/>
    <property type="molecule type" value="Genomic_DNA"/>
</dbReference>
<dbReference type="GO" id="GO:0008610">
    <property type="term" value="P:lipid biosynthetic process"/>
    <property type="evidence" value="ECO:0007669"/>
    <property type="project" value="InterPro"/>
</dbReference>
<evidence type="ECO:0000256" key="5">
    <source>
        <dbReference type="ARBA" id="ARBA00023098"/>
    </source>
</evidence>
<gene>
    <name evidence="6" type="ORF">GT348_05965</name>
</gene>
<reference evidence="6 7" key="1">
    <citation type="submission" date="2020-01" db="EMBL/GenBank/DDBJ databases">
        <title>Genome sequencing of strain KACC 21507.</title>
        <authorList>
            <person name="Heo J."/>
            <person name="Kim S.-J."/>
            <person name="Kim J.-S."/>
            <person name="Hong S.-B."/>
            <person name="Kwon S.-W."/>
        </authorList>
    </citation>
    <scope>NUCLEOTIDE SEQUENCE [LARGE SCALE GENOMIC DNA]</scope>
    <source>
        <strain evidence="6 7">KACC 21507</strain>
    </source>
</reference>
<dbReference type="InterPro" id="IPR003333">
    <property type="entry name" value="CMAS"/>
</dbReference>
<dbReference type="AlphaFoldDB" id="A0A6P1NLW1"/>
<dbReference type="PANTHER" id="PTHR43667:SF1">
    <property type="entry name" value="CYCLOPROPANE-FATTY-ACYL-PHOSPHOLIPID SYNTHASE"/>
    <property type="match status" value="1"/>
</dbReference>
<dbReference type="InterPro" id="IPR050723">
    <property type="entry name" value="CFA/CMAS"/>
</dbReference>
<keyword evidence="2 6" id="KW-0489">Methyltransferase</keyword>
<dbReference type="GO" id="GO:0008168">
    <property type="term" value="F:methyltransferase activity"/>
    <property type="evidence" value="ECO:0007669"/>
    <property type="project" value="UniProtKB-KW"/>
</dbReference>
<dbReference type="GO" id="GO:0032259">
    <property type="term" value="P:methylation"/>
    <property type="evidence" value="ECO:0007669"/>
    <property type="project" value="UniProtKB-KW"/>
</dbReference>